<proteinExistence type="predicted"/>
<feature type="domain" description="HTH cro/C1-type" evidence="1">
    <location>
        <begin position="3"/>
        <end position="57"/>
    </location>
</feature>
<reference evidence="2" key="2">
    <citation type="journal article" date="2021" name="Microorganisms">
        <title>Extensive Genome Exploration of Clostridium botulinum Group III Field Strains.</title>
        <authorList>
            <person name="Fillo S."/>
            <person name="Giordani F."/>
            <person name="Tonon E."/>
            <person name="Drigo I."/>
            <person name="Anselmo A."/>
            <person name="Fortunato A."/>
            <person name="Lista F."/>
            <person name="Bano L."/>
        </authorList>
    </citation>
    <scope>NUCLEOTIDE SEQUENCE</scope>
    <source>
        <strain evidence="2">IZSVe-TV_9877_3_12</strain>
    </source>
</reference>
<dbReference type="AlphaFoldDB" id="A0A9Q3VCH3"/>
<dbReference type="GO" id="GO:0003677">
    <property type="term" value="F:DNA binding"/>
    <property type="evidence" value="ECO:0007669"/>
    <property type="project" value="InterPro"/>
</dbReference>
<reference evidence="2" key="1">
    <citation type="submission" date="2020-02" db="EMBL/GenBank/DDBJ databases">
        <authorList>
            <person name="Fillo S."/>
            <person name="Giordani F."/>
            <person name="Tonon E."/>
            <person name="Drigo I."/>
            <person name="Anselmo A."/>
            <person name="Fortunato A."/>
            <person name="Bano L."/>
            <person name="Lista F."/>
        </authorList>
    </citation>
    <scope>NUCLEOTIDE SEQUENCE</scope>
    <source>
        <strain evidence="2">IZSVe-TV_9877_3_12</strain>
    </source>
</reference>
<comment type="caution">
    <text evidence="2">The sequence shown here is derived from an EMBL/GenBank/DDBJ whole genome shotgun (WGS) entry which is preliminary data.</text>
</comment>
<dbReference type="Gene3D" id="1.10.260.40">
    <property type="entry name" value="lambda repressor-like DNA-binding domains"/>
    <property type="match status" value="1"/>
</dbReference>
<evidence type="ECO:0000259" key="1">
    <source>
        <dbReference type="PROSITE" id="PS50943"/>
    </source>
</evidence>
<gene>
    <name evidence="2" type="ORF">G8S53_12670</name>
</gene>
<dbReference type="GeneID" id="66319372"/>
<protein>
    <submittedName>
        <fullName evidence="2">Helix-turn-helix transcriptional regulator</fullName>
    </submittedName>
</protein>
<organism evidence="2 3">
    <name type="scientific">Clostridium botulinum C</name>
    <dbReference type="NCBI Taxonomy" id="36828"/>
    <lineage>
        <taxon>Bacteria</taxon>
        <taxon>Bacillati</taxon>
        <taxon>Bacillota</taxon>
        <taxon>Clostridia</taxon>
        <taxon>Eubacteriales</taxon>
        <taxon>Clostridiaceae</taxon>
        <taxon>Clostridium</taxon>
    </lineage>
</organism>
<dbReference type="CDD" id="cd00093">
    <property type="entry name" value="HTH_XRE"/>
    <property type="match status" value="1"/>
</dbReference>
<dbReference type="EMBL" id="JAAMYB010000025">
    <property type="protein sequence ID" value="MCD3196113.1"/>
    <property type="molecule type" value="Genomic_DNA"/>
</dbReference>
<evidence type="ECO:0000313" key="2">
    <source>
        <dbReference type="EMBL" id="MCD3196113.1"/>
    </source>
</evidence>
<dbReference type="InterPro" id="IPR010982">
    <property type="entry name" value="Lambda_DNA-bd_dom_sf"/>
</dbReference>
<evidence type="ECO:0000313" key="3">
    <source>
        <dbReference type="Proteomes" id="UP000813637"/>
    </source>
</evidence>
<dbReference type="PROSITE" id="PS50943">
    <property type="entry name" value="HTH_CROC1"/>
    <property type="match status" value="1"/>
</dbReference>
<sequence>MKLKVLRVINNWTQEEAAKRCNTNQKIYWNWEMGKSYPRRKSRGYISRAYGVDVEDIFFD</sequence>
<dbReference type="Proteomes" id="UP000813637">
    <property type="component" value="Unassembled WGS sequence"/>
</dbReference>
<dbReference type="RefSeq" id="WP_003383004.1">
    <property type="nucleotide sequence ID" value="NZ_JAAMYB010000025.1"/>
</dbReference>
<accession>A0A9Q3VCH3</accession>
<name>A0A9Q3VCH3_CLOBO</name>
<dbReference type="SUPFAM" id="SSF47413">
    <property type="entry name" value="lambda repressor-like DNA-binding domains"/>
    <property type="match status" value="1"/>
</dbReference>
<dbReference type="InterPro" id="IPR001387">
    <property type="entry name" value="Cro/C1-type_HTH"/>
</dbReference>